<evidence type="ECO:0000256" key="8">
    <source>
        <dbReference type="PROSITE-ProRule" id="PRU00339"/>
    </source>
</evidence>
<evidence type="ECO:0000313" key="14">
    <source>
        <dbReference type="EMBL" id="CAF3904611.1"/>
    </source>
</evidence>
<evidence type="ECO:0000256" key="3">
    <source>
        <dbReference type="ARBA" id="ARBA00022679"/>
    </source>
</evidence>
<dbReference type="Proteomes" id="UP000681967">
    <property type="component" value="Unassembled WGS sequence"/>
</dbReference>
<organism evidence="12 15">
    <name type="scientific">Rotaria magnacalcarata</name>
    <dbReference type="NCBI Taxonomy" id="392030"/>
    <lineage>
        <taxon>Eukaryota</taxon>
        <taxon>Metazoa</taxon>
        <taxon>Spiralia</taxon>
        <taxon>Gnathifera</taxon>
        <taxon>Rotifera</taxon>
        <taxon>Eurotatoria</taxon>
        <taxon>Bdelloidea</taxon>
        <taxon>Philodinida</taxon>
        <taxon>Philodinidae</taxon>
        <taxon>Rotaria</taxon>
    </lineage>
</organism>
<keyword evidence="9" id="KW-0521">NADP</keyword>
<dbReference type="GO" id="GO:0016779">
    <property type="term" value="F:nucleotidyltransferase activity"/>
    <property type="evidence" value="ECO:0007669"/>
    <property type="project" value="UniProtKB-KW"/>
</dbReference>
<dbReference type="EC" id="2.4.2.31" evidence="9"/>
<dbReference type="PROSITE" id="PS50005">
    <property type="entry name" value="TPR"/>
    <property type="match status" value="4"/>
</dbReference>
<accession>A0A816R5F0</accession>
<protein>
    <recommendedName>
        <fullName evidence="9">NAD(P)(+)--arginine ADP-ribosyltransferase</fullName>
        <ecNumber evidence="9">2.4.2.31</ecNumber>
    </recommendedName>
    <alternativeName>
        <fullName evidence="9">Mono(ADP-ribosyl)transferase</fullName>
    </alternativeName>
</protein>
<feature type="repeat" description="TPR" evidence="8">
    <location>
        <begin position="528"/>
        <end position="561"/>
    </location>
</feature>
<dbReference type="Pfam" id="PF13432">
    <property type="entry name" value="TPR_16"/>
    <property type="match status" value="1"/>
</dbReference>
<dbReference type="Proteomes" id="UP000663824">
    <property type="component" value="Unassembled WGS sequence"/>
</dbReference>
<feature type="transmembrane region" description="Helical" evidence="10">
    <location>
        <begin position="726"/>
        <end position="749"/>
    </location>
</feature>
<evidence type="ECO:0000313" key="13">
    <source>
        <dbReference type="EMBL" id="CAF3838280.1"/>
    </source>
</evidence>
<evidence type="ECO:0000256" key="2">
    <source>
        <dbReference type="ARBA" id="ARBA00022676"/>
    </source>
</evidence>
<dbReference type="Pfam" id="PF13424">
    <property type="entry name" value="TPR_12"/>
    <property type="match status" value="3"/>
</dbReference>
<feature type="repeat" description="TPR" evidence="8">
    <location>
        <begin position="614"/>
        <end position="647"/>
    </location>
</feature>
<dbReference type="Proteomes" id="UP000676336">
    <property type="component" value="Unassembled WGS sequence"/>
</dbReference>
<evidence type="ECO:0000313" key="15">
    <source>
        <dbReference type="Proteomes" id="UP000663824"/>
    </source>
</evidence>
<dbReference type="PANTHER" id="PTHR45641:SF19">
    <property type="entry name" value="NEPHROCYSTIN-3"/>
    <property type="match status" value="1"/>
</dbReference>
<evidence type="ECO:0000256" key="5">
    <source>
        <dbReference type="ARBA" id="ARBA00022737"/>
    </source>
</evidence>
<keyword evidence="10" id="KW-0472">Membrane</keyword>
<keyword evidence="6 8" id="KW-0802">TPR repeat</keyword>
<keyword evidence="9" id="KW-0520">NAD</keyword>
<evidence type="ECO:0000256" key="4">
    <source>
        <dbReference type="ARBA" id="ARBA00022695"/>
    </source>
</evidence>
<dbReference type="Gene3D" id="3.90.176.10">
    <property type="entry name" value="Toxin ADP-ribosyltransferase, Chain A, domain 1"/>
    <property type="match status" value="1"/>
</dbReference>
<dbReference type="PANTHER" id="PTHR45641">
    <property type="entry name" value="TETRATRICOPEPTIDE REPEAT PROTEIN (AFU_ORTHOLOGUE AFUA_6G03870)"/>
    <property type="match status" value="1"/>
</dbReference>
<keyword evidence="4" id="KW-0548">Nucleotidyltransferase</keyword>
<dbReference type="EMBL" id="CAJOBI010000669">
    <property type="protein sequence ID" value="CAF3838280.1"/>
    <property type="molecule type" value="Genomic_DNA"/>
</dbReference>
<feature type="repeat" description="TPR" evidence="8">
    <location>
        <begin position="570"/>
        <end position="603"/>
    </location>
</feature>
<dbReference type="Gene3D" id="1.25.40.10">
    <property type="entry name" value="Tetratricopeptide repeat domain"/>
    <property type="match status" value="3"/>
</dbReference>
<feature type="repeat" description="TPR" evidence="8">
    <location>
        <begin position="319"/>
        <end position="352"/>
    </location>
</feature>
<dbReference type="Proteomes" id="UP000663855">
    <property type="component" value="Unassembled WGS sequence"/>
</dbReference>
<keyword evidence="2 9" id="KW-0328">Glycosyltransferase</keyword>
<evidence type="ECO:0000256" key="7">
    <source>
        <dbReference type="ARBA" id="ARBA00047597"/>
    </source>
</evidence>
<sequence>MRSIRQTIKLIEQQSLVFSLYNDIQKSTRNLAKESGSFIWHQLVKDVLHKMPTDNTTGKHEMLLTCYKYYRGNKKELKNIQLFEQSYTPDDAIRWYTKNCFIYRLINKALRTEDIEVLYTFRYYIVDLSICLCKGYNLLKEFETKTLKLYRGIKQTNEEIERLQKSVGNLISTNGFFSTTRSKIVAEMYAGIGSGDTKYESLLFEIEINTEKQANCICTDVSSYSQFPDEQEVLFDLGTVFEIASIEYNSTDRYWTCKMMSTNRGLEIAEEYLTFRRNEITAGDVDLVILFGNLLYDMGEYTKSELYFKNLLANRGNDANIYLGIGHAQYIKGEYEEAIKNYKYAYDMCDKSDVLIVSKILNFLGFTHKFNGHHHIALDYLSSAFKILEENEPSDKCNRLRADILKMLSSVYCYLENDAKGLECAENALKIIENLASCVHLDLIEALTAAALANRKAGDYDTSLERQKRALKIVQQVLPDNHQYLGVALNNIGKANYKKCNYEKAIEYYERCAAVYSKVWPVYHQRHAIPLNHLGKSYFRLKNYEKALNYYLEALEMLEKTVSLNHTDRAYTIKNIGEVYLDLLDFKKARHYFNQALDIYIEKFGSNTDQHDIAKCYHLIGQVYFKQYDYDHALEHFHITFDMWQKTLIENHPDLALCTMNIARAYLRKLEYDHGLEYLLKTLHIYERKLSFSDPTIIYLQNLISNTKDKIEKSSCFTNRHSDERLLLFFLLRITFLLFILITIIFLLWKL</sequence>
<proteinExistence type="inferred from homology"/>
<evidence type="ECO:0000256" key="6">
    <source>
        <dbReference type="ARBA" id="ARBA00022803"/>
    </source>
</evidence>
<comment type="similarity">
    <text evidence="1 9">Belongs to the Arg-specific ADP-ribosyltransferase family.</text>
</comment>
<dbReference type="InterPro" id="IPR000768">
    <property type="entry name" value="ART"/>
</dbReference>
<dbReference type="SUPFAM" id="SSF48452">
    <property type="entry name" value="TPR-like"/>
    <property type="match status" value="2"/>
</dbReference>
<keyword evidence="10" id="KW-0812">Transmembrane</keyword>
<dbReference type="InterPro" id="IPR019734">
    <property type="entry name" value="TPR_rpt"/>
</dbReference>
<evidence type="ECO:0000313" key="12">
    <source>
        <dbReference type="EMBL" id="CAF2069761.1"/>
    </source>
</evidence>
<dbReference type="SUPFAM" id="SSF56399">
    <property type="entry name" value="ADP-ribosylation"/>
    <property type="match status" value="1"/>
</dbReference>
<evidence type="ECO:0000256" key="1">
    <source>
        <dbReference type="ARBA" id="ARBA00009558"/>
    </source>
</evidence>
<evidence type="ECO:0000256" key="10">
    <source>
        <dbReference type="SAM" id="Phobius"/>
    </source>
</evidence>
<dbReference type="PROSITE" id="PS51996">
    <property type="entry name" value="TR_MART"/>
    <property type="match status" value="1"/>
</dbReference>
<keyword evidence="3 9" id="KW-0808">Transferase</keyword>
<dbReference type="GO" id="GO:0106274">
    <property type="term" value="F:NAD+-protein-arginine ADP-ribosyltransferase activity"/>
    <property type="evidence" value="ECO:0007669"/>
    <property type="project" value="UniProtKB-EC"/>
</dbReference>
<evidence type="ECO:0000256" key="9">
    <source>
        <dbReference type="RuleBase" id="RU361228"/>
    </source>
</evidence>
<reference evidence="12" key="1">
    <citation type="submission" date="2021-02" db="EMBL/GenBank/DDBJ databases">
        <authorList>
            <person name="Nowell W R."/>
        </authorList>
    </citation>
    <scope>NUCLEOTIDE SEQUENCE</scope>
</reference>
<dbReference type="SMART" id="SM00028">
    <property type="entry name" value="TPR"/>
    <property type="match status" value="10"/>
</dbReference>
<name>A0A816R5F0_9BILA</name>
<dbReference type="SUPFAM" id="SSF81901">
    <property type="entry name" value="HCP-like"/>
    <property type="match status" value="1"/>
</dbReference>
<evidence type="ECO:0000313" key="11">
    <source>
        <dbReference type="EMBL" id="CAF1051431.1"/>
    </source>
</evidence>
<dbReference type="EMBL" id="CAJNRE010008025">
    <property type="protein sequence ID" value="CAF2069761.1"/>
    <property type="molecule type" value="Genomic_DNA"/>
</dbReference>
<dbReference type="EMBL" id="CAJOBH010002405">
    <property type="protein sequence ID" value="CAF3904611.1"/>
    <property type="molecule type" value="Genomic_DNA"/>
</dbReference>
<dbReference type="InterPro" id="IPR011990">
    <property type="entry name" value="TPR-like_helical_dom_sf"/>
</dbReference>
<keyword evidence="5" id="KW-0677">Repeat</keyword>
<dbReference type="AlphaFoldDB" id="A0A816R5F0"/>
<gene>
    <name evidence="14" type="ORF">BYL167_LOCUS8654</name>
    <name evidence="11" type="ORF">CJN711_LOCUS4763</name>
    <name evidence="12" type="ORF">MBJ925_LOCUS16486</name>
    <name evidence="13" type="ORF">SMN809_LOCUS3284</name>
</gene>
<keyword evidence="10" id="KW-1133">Transmembrane helix</keyword>
<dbReference type="EMBL" id="CAJNOV010001190">
    <property type="protein sequence ID" value="CAF1051431.1"/>
    <property type="molecule type" value="Genomic_DNA"/>
</dbReference>
<dbReference type="Pfam" id="PF01129">
    <property type="entry name" value="ART"/>
    <property type="match status" value="1"/>
</dbReference>
<comment type="caution">
    <text evidence="12">The sequence shown here is derived from an EMBL/GenBank/DDBJ whole genome shotgun (WGS) entry which is preliminary data.</text>
</comment>
<comment type="catalytic activity">
    <reaction evidence="7 9">
        <text>L-arginyl-[protein] + NAD(+) = N(omega)-(ADP-D-ribosyl)-L-arginyl-[protein] + nicotinamide + H(+)</text>
        <dbReference type="Rhea" id="RHEA:19149"/>
        <dbReference type="Rhea" id="RHEA-COMP:10532"/>
        <dbReference type="Rhea" id="RHEA-COMP:15087"/>
        <dbReference type="ChEBI" id="CHEBI:15378"/>
        <dbReference type="ChEBI" id="CHEBI:17154"/>
        <dbReference type="ChEBI" id="CHEBI:29965"/>
        <dbReference type="ChEBI" id="CHEBI:57540"/>
        <dbReference type="ChEBI" id="CHEBI:142554"/>
        <dbReference type="EC" id="2.4.2.31"/>
    </reaction>
</comment>